<evidence type="ECO:0000256" key="2">
    <source>
        <dbReference type="ARBA" id="ARBA00022980"/>
    </source>
</evidence>
<dbReference type="STRING" id="1797725.A3A49_02400"/>
<reference evidence="6 7" key="1">
    <citation type="journal article" date="2016" name="Nat. Commun.">
        <title>Thousands of microbial genomes shed light on interconnected biogeochemical processes in an aquifer system.</title>
        <authorList>
            <person name="Anantharaman K."/>
            <person name="Brown C.T."/>
            <person name="Hug L.A."/>
            <person name="Sharon I."/>
            <person name="Castelle C.J."/>
            <person name="Probst A.J."/>
            <person name="Thomas B.C."/>
            <person name="Singh A."/>
            <person name="Wilkins M.J."/>
            <person name="Karaoz U."/>
            <person name="Brodie E.L."/>
            <person name="Williams K.H."/>
            <person name="Hubbard S.S."/>
            <person name="Banfield J.F."/>
        </authorList>
    </citation>
    <scope>NUCLEOTIDE SEQUENCE [LARGE SCALE GENOMIC DNA]</scope>
</reference>
<dbReference type="GO" id="GO:0003735">
    <property type="term" value="F:structural constituent of ribosome"/>
    <property type="evidence" value="ECO:0007669"/>
    <property type="project" value="InterPro"/>
</dbReference>
<dbReference type="FunFam" id="2.40.50.100:FF:000060">
    <property type="entry name" value="Apicoplast ribosomal protein L27"/>
    <property type="match status" value="1"/>
</dbReference>
<evidence type="ECO:0000313" key="7">
    <source>
        <dbReference type="Proteomes" id="UP000176740"/>
    </source>
</evidence>
<protein>
    <recommendedName>
        <fullName evidence="4">Large ribosomal subunit protein bL27</fullName>
    </recommendedName>
    <alternativeName>
        <fullName evidence="5">50S ribosomal protein L27</fullName>
    </alternativeName>
</protein>
<evidence type="ECO:0000256" key="1">
    <source>
        <dbReference type="ARBA" id="ARBA00010797"/>
    </source>
</evidence>
<dbReference type="PANTHER" id="PTHR15893:SF0">
    <property type="entry name" value="LARGE RIBOSOMAL SUBUNIT PROTEIN BL27M"/>
    <property type="match status" value="1"/>
</dbReference>
<comment type="similarity">
    <text evidence="1">Belongs to the bacterial ribosomal protein bL27 family.</text>
</comment>
<dbReference type="NCBIfam" id="TIGR00062">
    <property type="entry name" value="L27"/>
    <property type="match status" value="1"/>
</dbReference>
<sequence length="81" mass="8857">MAHKKGGGTARKNRDSAGKRLGVKLYGGQVAKPGNIILRQKGNKFFPGEGTMIGRDFTIFAIRDGLVRFKQNQGKRIVLVS</sequence>
<dbReference type="SUPFAM" id="SSF110324">
    <property type="entry name" value="Ribosomal L27 protein-like"/>
    <property type="match status" value="1"/>
</dbReference>
<dbReference type="AlphaFoldDB" id="A0A1F5GZG3"/>
<evidence type="ECO:0000256" key="3">
    <source>
        <dbReference type="ARBA" id="ARBA00023274"/>
    </source>
</evidence>
<dbReference type="Gene3D" id="2.40.50.100">
    <property type="match status" value="1"/>
</dbReference>
<dbReference type="GO" id="GO:0006412">
    <property type="term" value="P:translation"/>
    <property type="evidence" value="ECO:0007669"/>
    <property type="project" value="InterPro"/>
</dbReference>
<comment type="caution">
    <text evidence="6">The sequence shown here is derived from an EMBL/GenBank/DDBJ whole genome shotgun (WGS) entry which is preliminary data.</text>
</comment>
<keyword evidence="2 6" id="KW-0689">Ribosomal protein</keyword>
<gene>
    <name evidence="6" type="ORF">A3A49_02400</name>
</gene>
<dbReference type="PRINTS" id="PR00063">
    <property type="entry name" value="RIBOSOMALL27"/>
</dbReference>
<evidence type="ECO:0000256" key="4">
    <source>
        <dbReference type="ARBA" id="ARBA00035175"/>
    </source>
</evidence>
<accession>A0A1F5GZG3</accession>
<dbReference type="EMBL" id="MFBO01000036">
    <property type="protein sequence ID" value="OGD97209.1"/>
    <property type="molecule type" value="Genomic_DNA"/>
</dbReference>
<dbReference type="GO" id="GO:1990904">
    <property type="term" value="C:ribonucleoprotein complex"/>
    <property type="evidence" value="ECO:0007669"/>
    <property type="project" value="UniProtKB-KW"/>
</dbReference>
<evidence type="ECO:0000256" key="5">
    <source>
        <dbReference type="ARBA" id="ARBA00035477"/>
    </source>
</evidence>
<dbReference type="Pfam" id="PF01016">
    <property type="entry name" value="Ribosomal_L27"/>
    <property type="match status" value="1"/>
</dbReference>
<organism evidence="6 7">
    <name type="scientific">Candidatus Curtissbacteria bacterium RIFCSPLOWO2_01_FULL_38_11b</name>
    <dbReference type="NCBI Taxonomy" id="1797725"/>
    <lineage>
        <taxon>Bacteria</taxon>
        <taxon>Candidatus Curtissiibacteriota</taxon>
    </lineage>
</organism>
<name>A0A1F5GZG3_9BACT</name>
<dbReference type="GO" id="GO:0005840">
    <property type="term" value="C:ribosome"/>
    <property type="evidence" value="ECO:0007669"/>
    <property type="project" value="UniProtKB-KW"/>
</dbReference>
<proteinExistence type="inferred from homology"/>
<dbReference type="PANTHER" id="PTHR15893">
    <property type="entry name" value="RIBOSOMAL PROTEIN L27"/>
    <property type="match status" value="1"/>
</dbReference>
<keyword evidence="3" id="KW-0687">Ribonucleoprotein</keyword>
<dbReference type="Proteomes" id="UP000176740">
    <property type="component" value="Unassembled WGS sequence"/>
</dbReference>
<dbReference type="InterPro" id="IPR001684">
    <property type="entry name" value="Ribosomal_bL27"/>
</dbReference>
<evidence type="ECO:0000313" key="6">
    <source>
        <dbReference type="EMBL" id="OGD97209.1"/>
    </source>
</evidence>